<evidence type="ECO:0000313" key="1">
    <source>
        <dbReference type="EMBL" id="RDV06423.1"/>
    </source>
</evidence>
<protein>
    <submittedName>
        <fullName evidence="1">Uncharacterized protein</fullName>
    </submittedName>
</protein>
<dbReference type="EMBL" id="QRGP01000001">
    <property type="protein sequence ID" value="RDV06423.1"/>
    <property type="molecule type" value="Genomic_DNA"/>
</dbReference>
<keyword evidence="2" id="KW-1185">Reference proteome</keyword>
<comment type="caution">
    <text evidence="1">The sequence shown here is derived from an EMBL/GenBank/DDBJ whole genome shotgun (WGS) entry which is preliminary data.</text>
</comment>
<accession>A0A371BG92</accession>
<dbReference type="AlphaFoldDB" id="A0A371BG92"/>
<organism evidence="1 2">
    <name type="scientific">Sphingorhabdus pulchriflava</name>
    <dbReference type="NCBI Taxonomy" id="2292257"/>
    <lineage>
        <taxon>Bacteria</taxon>
        <taxon>Pseudomonadati</taxon>
        <taxon>Pseudomonadota</taxon>
        <taxon>Alphaproteobacteria</taxon>
        <taxon>Sphingomonadales</taxon>
        <taxon>Sphingomonadaceae</taxon>
        <taxon>Sphingorhabdus</taxon>
    </lineage>
</organism>
<reference evidence="2" key="1">
    <citation type="submission" date="2018-08" db="EMBL/GenBank/DDBJ databases">
        <authorList>
            <person name="Kim S.-J."/>
            <person name="Jung G.-Y."/>
        </authorList>
    </citation>
    <scope>NUCLEOTIDE SEQUENCE [LARGE SCALE GENOMIC DNA]</scope>
    <source>
        <strain evidence="2">GY_G</strain>
    </source>
</reference>
<dbReference type="Proteomes" id="UP000263833">
    <property type="component" value="Unassembled WGS sequence"/>
</dbReference>
<sequence>MESAEDLAGFFEEEEFATPARYTAPTPGASPVSCSVIVDRGQGRATLDNARQPVGALDRKIQAPNPLLTKVERDGLFELLDSATPPNVVETLKVVGYPKRDESGVWWHVDVVIVD</sequence>
<evidence type="ECO:0000313" key="2">
    <source>
        <dbReference type="Proteomes" id="UP000263833"/>
    </source>
</evidence>
<gene>
    <name evidence="1" type="ORF">DXH95_03075</name>
</gene>
<name>A0A371BG92_9SPHN</name>
<proteinExistence type="predicted"/>